<feature type="binding site" evidence="8">
    <location>
        <position position="161"/>
    </location>
    <ligand>
        <name>NAD(+)</name>
        <dbReference type="ChEBI" id="CHEBI:57540"/>
    </ligand>
</feature>
<keyword evidence="10" id="KW-1185">Reference proteome</keyword>
<dbReference type="InterPro" id="IPR017438">
    <property type="entry name" value="ATP-NAD_kinase_N"/>
</dbReference>
<name>A0A7K4HM37_9EURY</name>
<evidence type="ECO:0000256" key="8">
    <source>
        <dbReference type="HAMAP-Rule" id="MF_00361"/>
    </source>
</evidence>
<protein>
    <recommendedName>
        <fullName evidence="8">NAD kinase</fullName>
        <ecNumber evidence="8">2.7.1.23</ecNumber>
    </recommendedName>
    <alternativeName>
        <fullName evidence="8">ATP-dependent NAD kinase</fullName>
    </alternativeName>
</protein>
<dbReference type="GO" id="GO:0003951">
    <property type="term" value="F:NAD+ kinase activity"/>
    <property type="evidence" value="ECO:0007669"/>
    <property type="project" value="UniProtKB-UniRule"/>
</dbReference>
<comment type="similarity">
    <text evidence="8">Belongs to the NAD kinase family.</text>
</comment>
<dbReference type="EC" id="2.7.1.23" evidence="8"/>
<feature type="binding site" evidence="8">
    <location>
        <position position="159"/>
    </location>
    <ligand>
        <name>NAD(+)</name>
        <dbReference type="ChEBI" id="CHEBI:57540"/>
    </ligand>
</feature>
<dbReference type="Pfam" id="PF20143">
    <property type="entry name" value="NAD_kinase_C"/>
    <property type="match status" value="1"/>
</dbReference>
<dbReference type="PANTHER" id="PTHR20275">
    <property type="entry name" value="NAD KINASE"/>
    <property type="match status" value="1"/>
</dbReference>
<feature type="binding site" evidence="8">
    <location>
        <begin position="63"/>
        <end position="64"/>
    </location>
    <ligand>
        <name>NAD(+)</name>
        <dbReference type="ChEBI" id="CHEBI:57540"/>
    </ligand>
</feature>
<keyword evidence="6 8" id="KW-0521">NADP</keyword>
<dbReference type="InterPro" id="IPR017437">
    <property type="entry name" value="ATP-NAD_kinase_PpnK-typ_C"/>
</dbReference>
<feature type="binding site" evidence="8">
    <location>
        <begin position="131"/>
        <end position="132"/>
    </location>
    <ligand>
        <name>NAD(+)</name>
        <dbReference type="ChEBI" id="CHEBI:57540"/>
    </ligand>
</feature>
<dbReference type="OrthoDB" id="77798at2157"/>
<feature type="binding site" evidence="8">
    <location>
        <position position="196"/>
    </location>
    <ligand>
        <name>NAD(+)</name>
        <dbReference type="ChEBI" id="CHEBI:57540"/>
    </ligand>
</feature>
<evidence type="ECO:0000256" key="1">
    <source>
        <dbReference type="ARBA" id="ARBA00022490"/>
    </source>
</evidence>
<organism evidence="9 10">
    <name type="scientific">Methanofollis tationis</name>
    <dbReference type="NCBI Taxonomy" id="81417"/>
    <lineage>
        <taxon>Archaea</taxon>
        <taxon>Methanobacteriati</taxon>
        <taxon>Methanobacteriota</taxon>
        <taxon>Stenosarchaea group</taxon>
        <taxon>Methanomicrobia</taxon>
        <taxon>Methanomicrobiales</taxon>
        <taxon>Methanomicrobiaceae</taxon>
        <taxon>Methanofollis</taxon>
    </lineage>
</organism>
<dbReference type="Pfam" id="PF01513">
    <property type="entry name" value="NAD_kinase"/>
    <property type="match status" value="1"/>
</dbReference>
<dbReference type="SUPFAM" id="SSF111331">
    <property type="entry name" value="NAD kinase/diacylglycerol kinase-like"/>
    <property type="match status" value="1"/>
</dbReference>
<keyword evidence="7 8" id="KW-0520">NAD</keyword>
<dbReference type="Gene3D" id="2.60.200.30">
    <property type="entry name" value="Probable inorganic polyphosphate/atp-NAD kinase, domain 2"/>
    <property type="match status" value="1"/>
</dbReference>
<feature type="binding site" evidence="8">
    <location>
        <position position="142"/>
    </location>
    <ligand>
        <name>NAD(+)</name>
        <dbReference type="ChEBI" id="CHEBI:57540"/>
    </ligand>
</feature>
<dbReference type="GO" id="GO:0006741">
    <property type="term" value="P:NADP+ biosynthetic process"/>
    <property type="evidence" value="ECO:0007669"/>
    <property type="project" value="UniProtKB-UniRule"/>
</dbReference>
<evidence type="ECO:0000256" key="2">
    <source>
        <dbReference type="ARBA" id="ARBA00022679"/>
    </source>
</evidence>
<comment type="cofactor">
    <cofactor evidence="8">
        <name>a divalent metal cation</name>
        <dbReference type="ChEBI" id="CHEBI:60240"/>
    </cofactor>
</comment>
<accession>A0A7K4HM37</accession>
<dbReference type="GO" id="GO:0046872">
    <property type="term" value="F:metal ion binding"/>
    <property type="evidence" value="ECO:0007669"/>
    <property type="project" value="UniProtKB-UniRule"/>
</dbReference>
<sequence length="270" mass="29300">MKALLMSRIDTPEVLAYADEIRRLLLSLGYTVTLEEGTADALGETGESLGETDAGIVVAVGGDGTVLLAVQMMTRQIPVIGINRGHVGFLADLEDREVPAFFANLREGMRLDRRMRISLFHEGEHLGEALNEAVIVTARPAKMLRFTIIIDGIEVEEFRADGLIIATPTGSTAYAMSGGGPIVDPKFDGFLLVPLAPYMLSSRPHLIDSGRNLKIRLESTKPAQLVLDGRGDFTLGSGAEISVRRSDAPAIFLDAGKNFFLKVREKLHNL</sequence>
<keyword evidence="3 8" id="KW-0547">Nucleotide-binding</keyword>
<dbReference type="HAMAP" id="MF_00361">
    <property type="entry name" value="NAD_kinase"/>
    <property type="match status" value="1"/>
</dbReference>
<evidence type="ECO:0000256" key="6">
    <source>
        <dbReference type="ARBA" id="ARBA00022857"/>
    </source>
</evidence>
<dbReference type="InterPro" id="IPR002504">
    <property type="entry name" value="NADK"/>
</dbReference>
<dbReference type="GO" id="GO:0019674">
    <property type="term" value="P:NAD+ metabolic process"/>
    <property type="evidence" value="ECO:0007669"/>
    <property type="project" value="InterPro"/>
</dbReference>
<evidence type="ECO:0000313" key="10">
    <source>
        <dbReference type="Proteomes" id="UP000570823"/>
    </source>
</evidence>
<feature type="binding site" evidence="8">
    <location>
        <begin position="172"/>
        <end position="177"/>
    </location>
    <ligand>
        <name>NAD(+)</name>
        <dbReference type="ChEBI" id="CHEBI:57540"/>
    </ligand>
</feature>
<dbReference type="RefSeq" id="WP_176788039.1">
    <property type="nucleotide sequence ID" value="NZ_JABXWR010000001.1"/>
</dbReference>
<evidence type="ECO:0000256" key="5">
    <source>
        <dbReference type="ARBA" id="ARBA00022840"/>
    </source>
</evidence>
<evidence type="ECO:0000256" key="7">
    <source>
        <dbReference type="ARBA" id="ARBA00023027"/>
    </source>
</evidence>
<evidence type="ECO:0000256" key="4">
    <source>
        <dbReference type="ARBA" id="ARBA00022777"/>
    </source>
</evidence>
<comment type="catalytic activity">
    <reaction evidence="8">
        <text>NAD(+) + ATP = ADP + NADP(+) + H(+)</text>
        <dbReference type="Rhea" id="RHEA:18629"/>
        <dbReference type="ChEBI" id="CHEBI:15378"/>
        <dbReference type="ChEBI" id="CHEBI:30616"/>
        <dbReference type="ChEBI" id="CHEBI:57540"/>
        <dbReference type="ChEBI" id="CHEBI:58349"/>
        <dbReference type="ChEBI" id="CHEBI:456216"/>
        <dbReference type="EC" id="2.7.1.23"/>
    </reaction>
</comment>
<dbReference type="AlphaFoldDB" id="A0A7K4HM37"/>
<keyword evidence="2 8" id="KW-0808">Transferase</keyword>
<dbReference type="EMBL" id="JABXWR010000001">
    <property type="protein sequence ID" value="NVO66335.1"/>
    <property type="molecule type" value="Genomic_DNA"/>
</dbReference>
<gene>
    <name evidence="8" type="primary">nadK</name>
    <name evidence="9" type="ORF">HWN36_03175</name>
</gene>
<dbReference type="InterPro" id="IPR016064">
    <property type="entry name" value="NAD/diacylglycerol_kinase_sf"/>
</dbReference>
<comment type="function">
    <text evidence="8">Involved in the regulation of the intracellular balance of NAD and NADP, and is a key enzyme in the biosynthesis of NADP. Catalyzes specifically the phosphorylation on 2'-hydroxyl of the adenosine moiety of NAD to yield NADP.</text>
</comment>
<keyword evidence="5 8" id="KW-0067">ATP-binding</keyword>
<feature type="active site" description="Proton acceptor" evidence="8">
    <location>
        <position position="63"/>
    </location>
</feature>
<dbReference type="GO" id="GO:0005737">
    <property type="term" value="C:cytoplasm"/>
    <property type="evidence" value="ECO:0007669"/>
    <property type="project" value="UniProtKB-SubCell"/>
</dbReference>
<dbReference type="GO" id="GO:0005524">
    <property type="term" value="F:ATP binding"/>
    <property type="evidence" value="ECO:0007669"/>
    <property type="project" value="UniProtKB-KW"/>
</dbReference>
<dbReference type="Gene3D" id="3.40.50.10330">
    <property type="entry name" value="Probable inorganic polyphosphate/atp-NAD kinase, domain 1"/>
    <property type="match status" value="1"/>
</dbReference>
<dbReference type="Proteomes" id="UP000570823">
    <property type="component" value="Unassembled WGS sequence"/>
</dbReference>
<evidence type="ECO:0000256" key="3">
    <source>
        <dbReference type="ARBA" id="ARBA00022741"/>
    </source>
</evidence>
<reference evidence="9 10" key="1">
    <citation type="submission" date="2020-06" db="EMBL/GenBank/DDBJ databases">
        <title>Methanofollis fontis sp. nov., a methanogen isolated from marine sediments near a cold seep at Four-Way Closure Ridge offshore southwestern Taiwan.</title>
        <authorList>
            <person name="Chen S.-C."/>
            <person name="Teng N.-H."/>
            <person name="Lin Y.-S."/>
            <person name="Lai M.-C."/>
            <person name="Chen H.-H."/>
            <person name="Wang C.-C."/>
        </authorList>
    </citation>
    <scope>NUCLEOTIDE SEQUENCE [LARGE SCALE GENOMIC DNA]</scope>
    <source>
        <strain evidence="9 10">DSM 2702</strain>
    </source>
</reference>
<evidence type="ECO:0000313" key="9">
    <source>
        <dbReference type="EMBL" id="NVO66335.1"/>
    </source>
</evidence>
<keyword evidence="1 8" id="KW-0963">Cytoplasm</keyword>
<comment type="caution">
    <text evidence="9">The sequence shown here is derived from an EMBL/GenBank/DDBJ whole genome shotgun (WGS) entry which is preliminary data.</text>
</comment>
<dbReference type="PANTHER" id="PTHR20275:SF43">
    <property type="entry name" value="BIFUNCTIONAL NADP PHOSPHATASE_NAD KINASE"/>
    <property type="match status" value="1"/>
</dbReference>
<comment type="caution">
    <text evidence="8">Lacks conserved residue(s) required for the propagation of feature annotation.</text>
</comment>
<keyword evidence="4 8" id="KW-0418">Kinase</keyword>
<proteinExistence type="inferred from homology"/>
<comment type="subcellular location">
    <subcellularLocation>
        <location evidence="8">Cytoplasm</location>
    </subcellularLocation>
</comment>